<comment type="caution">
    <text evidence="1">The sequence shown here is derived from an EMBL/GenBank/DDBJ whole genome shotgun (WGS) entry which is preliminary data.</text>
</comment>
<sequence length="156" mass="17903">MNKETIKIVEAIGNDILTLATIIMEDDSISVNDKVGKNTLKNSALKSDLEQKIQATGNPIIQTFFNHYVVYLEWNRPKKYGKQPPIDCLRDWASKNGIPTDNSTLWLISRAIWRDGHTGRPILATLANNIEELFEKQYFDELFTAIITELQNFFKD</sequence>
<dbReference type="RefSeq" id="WP_032579540.1">
    <property type="nucleotide sequence ID" value="NZ_LIDT01000030.1"/>
</dbReference>
<accession>A0A853PRK8</accession>
<protein>
    <submittedName>
        <fullName evidence="1">Uncharacterized protein</fullName>
    </submittedName>
</protein>
<name>A0A853PRK8_BACFG</name>
<evidence type="ECO:0000313" key="1">
    <source>
        <dbReference type="EMBL" id="OCR30579.1"/>
    </source>
</evidence>
<dbReference type="AlphaFoldDB" id="A0A853PRK8"/>
<reference evidence="1 2" key="1">
    <citation type="journal article" date="2016" name="PLoS ONE">
        <title>Genomic Diversity of Enterotoxigenic Strains of Bacteroides fragilis.</title>
        <authorList>
            <person name="Pierce J.V."/>
            <person name="Bernstein H.D."/>
        </authorList>
    </citation>
    <scope>NUCLEOTIDE SEQUENCE [LARGE SCALE GENOMIC DNA]</scope>
    <source>
        <strain evidence="1 2">20793-3</strain>
    </source>
</reference>
<evidence type="ECO:0000313" key="2">
    <source>
        <dbReference type="Proteomes" id="UP000093197"/>
    </source>
</evidence>
<gene>
    <name evidence="1" type="ORF">AC094_29280</name>
</gene>
<organism evidence="1 2">
    <name type="scientific">Bacteroides fragilis</name>
    <dbReference type="NCBI Taxonomy" id="817"/>
    <lineage>
        <taxon>Bacteria</taxon>
        <taxon>Pseudomonadati</taxon>
        <taxon>Bacteroidota</taxon>
        <taxon>Bacteroidia</taxon>
        <taxon>Bacteroidales</taxon>
        <taxon>Bacteroidaceae</taxon>
        <taxon>Bacteroides</taxon>
    </lineage>
</organism>
<proteinExistence type="predicted"/>
<dbReference type="EMBL" id="LIDT01000030">
    <property type="protein sequence ID" value="OCR30579.1"/>
    <property type="molecule type" value="Genomic_DNA"/>
</dbReference>
<dbReference type="Proteomes" id="UP000093197">
    <property type="component" value="Unassembled WGS sequence"/>
</dbReference>